<proteinExistence type="predicted"/>
<comment type="caution">
    <text evidence="1">The sequence shown here is derived from an EMBL/GenBank/DDBJ whole genome shotgun (WGS) entry which is preliminary data.</text>
</comment>
<organism evidence="1 2">
    <name type="scientific">Nocardia rhizosphaerae</name>
    <dbReference type="NCBI Taxonomy" id="1691571"/>
    <lineage>
        <taxon>Bacteria</taxon>
        <taxon>Bacillati</taxon>
        <taxon>Actinomycetota</taxon>
        <taxon>Actinomycetes</taxon>
        <taxon>Mycobacteriales</taxon>
        <taxon>Nocardiaceae</taxon>
        <taxon>Nocardia</taxon>
    </lineage>
</organism>
<dbReference type="Proteomes" id="UP001595767">
    <property type="component" value="Unassembled WGS sequence"/>
</dbReference>
<sequence>MTSIAQVPRQLQTRIVNRLVQSVLIHHVGRERPSIDYYELPPDFRAKLFRTWLEEKLPTARSLVRYEPSRTEEHAYAVQPFDSITDAGDTWSIECGYGTCAVPKDGTDDDDYVVFCVRRPRRGGRQETSYFRQWLAQRGIDA</sequence>
<evidence type="ECO:0000313" key="1">
    <source>
        <dbReference type="EMBL" id="MFC4124278.1"/>
    </source>
</evidence>
<dbReference type="RefSeq" id="WP_378546079.1">
    <property type="nucleotide sequence ID" value="NZ_JBHSBA010000003.1"/>
</dbReference>
<gene>
    <name evidence="1" type="ORF">ACFOW8_04995</name>
</gene>
<keyword evidence="2" id="KW-1185">Reference proteome</keyword>
<name>A0ABV8L2D3_9NOCA</name>
<evidence type="ECO:0000313" key="2">
    <source>
        <dbReference type="Proteomes" id="UP001595767"/>
    </source>
</evidence>
<reference evidence="2" key="1">
    <citation type="journal article" date="2019" name="Int. J. Syst. Evol. Microbiol.">
        <title>The Global Catalogue of Microorganisms (GCM) 10K type strain sequencing project: providing services to taxonomists for standard genome sequencing and annotation.</title>
        <authorList>
            <consortium name="The Broad Institute Genomics Platform"/>
            <consortium name="The Broad Institute Genome Sequencing Center for Infectious Disease"/>
            <person name="Wu L."/>
            <person name="Ma J."/>
        </authorList>
    </citation>
    <scope>NUCLEOTIDE SEQUENCE [LARGE SCALE GENOMIC DNA]</scope>
    <source>
        <strain evidence="2">CGMCC 4.7204</strain>
    </source>
</reference>
<dbReference type="EMBL" id="JBHSBA010000003">
    <property type="protein sequence ID" value="MFC4124278.1"/>
    <property type="molecule type" value="Genomic_DNA"/>
</dbReference>
<protein>
    <submittedName>
        <fullName evidence="1">Uncharacterized protein</fullName>
    </submittedName>
</protein>
<accession>A0ABV8L2D3</accession>